<feature type="domain" description="CobQ/CobB/MinD/ParA nucleotide binding" evidence="1">
    <location>
        <begin position="6"/>
        <end position="192"/>
    </location>
</feature>
<sequence length="215" mass="23203">MSILLVGNSKGGVGKSTLGVQLAIGRARQGRDVLLVNADRQASSEGAIALRGEAGLIPAIAFAAYTDGRVLRTQVLHQRDKYDDIIIDAGGRDSSALRAAMAIADVMLVPFAPFTFDVWALEELAELIDEVQGVREVRLPIWAILNMADPNAASRDNLDAMEAIVGIPQLTYLDAPVVRRKAIPNASGFGMHVSEMRPRNSKAVDEIDKLLNKLF</sequence>
<dbReference type="Gene3D" id="3.40.50.300">
    <property type="entry name" value="P-loop containing nucleotide triphosphate hydrolases"/>
    <property type="match status" value="1"/>
</dbReference>
<dbReference type="Pfam" id="PF01656">
    <property type="entry name" value="CbiA"/>
    <property type="match status" value="1"/>
</dbReference>
<reference evidence="2" key="1">
    <citation type="submission" date="2023-05" db="EMBL/GenBank/DDBJ databases">
        <title>Development of a Genome-informed protocol for detection of Pseudomonas amygdali pv. morsprunorum using LAMP and PCR.</title>
        <authorList>
            <person name="Diaz D."/>
            <person name="Zamorano A."/>
            <person name="Garcia H."/>
            <person name="Ramos C."/>
            <person name="Cui W."/>
            <person name="Carreras C."/>
            <person name="Beltran M.F."/>
            <person name="Sagredo B."/>
            <person name="Pinto M."/>
            <person name="Fiore N."/>
        </authorList>
    </citation>
    <scope>NUCLEOTIDE SEQUENCE</scope>
    <source>
        <strain evidence="2">S2_Pam</strain>
    </source>
</reference>
<dbReference type="PANTHER" id="PTHR13696:SF96">
    <property type="entry name" value="COBQ_COBB_MIND_PARA NUCLEOTIDE BINDING DOMAIN-CONTAINING PROTEIN"/>
    <property type="match status" value="1"/>
</dbReference>
<dbReference type="RefSeq" id="WP_312016286.1">
    <property type="nucleotide sequence ID" value="NZ_JASJMZ010000003.1"/>
</dbReference>
<evidence type="ECO:0000313" key="2">
    <source>
        <dbReference type="EMBL" id="MDT3239587.1"/>
    </source>
</evidence>
<organism evidence="2 3">
    <name type="scientific">Pseudomonas amygdali pv. morsprunorum</name>
    <dbReference type="NCBI Taxonomy" id="129138"/>
    <lineage>
        <taxon>Bacteria</taxon>
        <taxon>Pseudomonadati</taxon>
        <taxon>Pseudomonadota</taxon>
        <taxon>Gammaproteobacteria</taxon>
        <taxon>Pseudomonadales</taxon>
        <taxon>Pseudomonadaceae</taxon>
        <taxon>Pseudomonas</taxon>
        <taxon>Pseudomonas amygdali</taxon>
    </lineage>
</organism>
<name>A0AB35QUJ7_PSEA0</name>
<dbReference type="PIRSF" id="PIRSF009320">
    <property type="entry name" value="Nuc_binding_HP_1000"/>
    <property type="match status" value="1"/>
</dbReference>
<dbReference type="InterPro" id="IPR050678">
    <property type="entry name" value="DNA_Partitioning_ATPase"/>
</dbReference>
<dbReference type="AlphaFoldDB" id="A0AB35QUJ7"/>
<protein>
    <submittedName>
        <fullName evidence="2">AAA family ATPase</fullName>
    </submittedName>
</protein>
<dbReference type="EMBL" id="JASJMZ010000003">
    <property type="protein sequence ID" value="MDT3239587.1"/>
    <property type="molecule type" value="Genomic_DNA"/>
</dbReference>
<evidence type="ECO:0000313" key="3">
    <source>
        <dbReference type="Proteomes" id="UP001254709"/>
    </source>
</evidence>
<dbReference type="InterPro" id="IPR027417">
    <property type="entry name" value="P-loop_NTPase"/>
</dbReference>
<dbReference type="SUPFAM" id="SSF52540">
    <property type="entry name" value="P-loop containing nucleoside triphosphate hydrolases"/>
    <property type="match status" value="1"/>
</dbReference>
<dbReference type="InterPro" id="IPR002586">
    <property type="entry name" value="CobQ/CobB/MinD/ParA_Nub-bd_dom"/>
</dbReference>
<comment type="caution">
    <text evidence="2">The sequence shown here is derived from an EMBL/GenBank/DDBJ whole genome shotgun (WGS) entry which is preliminary data.</text>
</comment>
<accession>A0AB35QUJ7</accession>
<evidence type="ECO:0000259" key="1">
    <source>
        <dbReference type="Pfam" id="PF01656"/>
    </source>
</evidence>
<dbReference type="CDD" id="cd02042">
    <property type="entry name" value="ParAB_family"/>
    <property type="match status" value="1"/>
</dbReference>
<dbReference type="Proteomes" id="UP001254709">
    <property type="component" value="Unassembled WGS sequence"/>
</dbReference>
<dbReference type="PANTHER" id="PTHR13696">
    <property type="entry name" value="P-LOOP CONTAINING NUCLEOSIDE TRIPHOSPHATE HYDROLASE"/>
    <property type="match status" value="1"/>
</dbReference>
<gene>
    <name evidence="2" type="ORF">QNL30_02745</name>
</gene>
<proteinExistence type="predicted"/>